<protein>
    <recommendedName>
        <fullName evidence="4">Glutathione peroxidase</fullName>
    </recommendedName>
</protein>
<evidence type="ECO:0000256" key="1">
    <source>
        <dbReference type="ARBA" id="ARBA00006926"/>
    </source>
</evidence>
<dbReference type="GO" id="GO:0034599">
    <property type="term" value="P:cellular response to oxidative stress"/>
    <property type="evidence" value="ECO:0007669"/>
    <property type="project" value="TreeGrafter"/>
</dbReference>
<proteinExistence type="inferred from homology"/>
<comment type="similarity">
    <text evidence="1 4">Belongs to the glutathione peroxidase family.</text>
</comment>
<sequence length="161" mass="18026">MTTLYDFTLPALEGGEINLADYRGRPVLIVNTASKCGFTPQYEGLQALWYQFRSMGLVVIGIPSNDFGAQEPGTAADIASFCHRNYGVSFPMAARSPVKGPQTIPLFRWLDKECGFLARPRWNFYKYLTNRKGKPVDWFSSITPPTSARVTKAVERVILNP</sequence>
<dbReference type="EMBL" id="LHZF01000159">
    <property type="protein sequence ID" value="KXV16291.1"/>
    <property type="molecule type" value="Genomic_DNA"/>
</dbReference>
<dbReference type="PRINTS" id="PR01011">
    <property type="entry name" value="GLUTPROXDASE"/>
</dbReference>
<dbReference type="AlphaFoldDB" id="A0A087PSM4"/>
<dbReference type="Gene3D" id="3.40.30.10">
    <property type="entry name" value="Glutaredoxin"/>
    <property type="match status" value="1"/>
</dbReference>
<evidence type="ECO:0000313" key="5">
    <source>
        <dbReference type="EMBL" id="KXV16291.1"/>
    </source>
</evidence>
<dbReference type="PANTHER" id="PTHR11592">
    <property type="entry name" value="GLUTATHIONE PEROXIDASE"/>
    <property type="match status" value="1"/>
</dbReference>
<evidence type="ECO:0000256" key="4">
    <source>
        <dbReference type="RuleBase" id="RU000499"/>
    </source>
</evidence>
<keyword evidence="3 4" id="KW-0560">Oxidoreductase</keyword>
<dbReference type="SUPFAM" id="SSF52833">
    <property type="entry name" value="Thioredoxin-like"/>
    <property type="match status" value="1"/>
</dbReference>
<name>A0A087PSM4_9PROT</name>
<dbReference type="InterPro" id="IPR029759">
    <property type="entry name" value="GPX_AS"/>
</dbReference>
<gene>
    <name evidence="5" type="ORF">AD933_07000</name>
</gene>
<dbReference type="PROSITE" id="PS00460">
    <property type="entry name" value="GLUTATHIONE_PEROXID_1"/>
    <property type="match status" value="1"/>
</dbReference>
<accession>A0A087PSM4</accession>
<dbReference type="GO" id="GO:0004601">
    <property type="term" value="F:peroxidase activity"/>
    <property type="evidence" value="ECO:0007669"/>
    <property type="project" value="UniProtKB-KW"/>
</dbReference>
<dbReference type="PROSITE" id="PS51355">
    <property type="entry name" value="GLUTATHIONE_PEROXID_3"/>
    <property type="match status" value="1"/>
</dbReference>
<dbReference type="PANTHER" id="PTHR11592:SF78">
    <property type="entry name" value="GLUTATHIONE PEROXIDASE"/>
    <property type="match status" value="1"/>
</dbReference>
<organism evidence="5 6">
    <name type="scientific">Acetobacter malorum</name>
    <dbReference type="NCBI Taxonomy" id="178901"/>
    <lineage>
        <taxon>Bacteria</taxon>
        <taxon>Pseudomonadati</taxon>
        <taxon>Pseudomonadota</taxon>
        <taxon>Alphaproteobacteria</taxon>
        <taxon>Acetobacterales</taxon>
        <taxon>Acetobacteraceae</taxon>
        <taxon>Acetobacter</taxon>
    </lineage>
</organism>
<comment type="caution">
    <text evidence="5">The sequence shown here is derived from an EMBL/GenBank/DDBJ whole genome shotgun (WGS) entry which is preliminary data.</text>
</comment>
<dbReference type="InterPro" id="IPR036249">
    <property type="entry name" value="Thioredoxin-like_sf"/>
</dbReference>
<keyword evidence="2 4" id="KW-0575">Peroxidase</keyword>
<dbReference type="InterPro" id="IPR000889">
    <property type="entry name" value="Glutathione_peroxidase"/>
</dbReference>
<dbReference type="Pfam" id="PF00255">
    <property type="entry name" value="GSHPx"/>
    <property type="match status" value="1"/>
</dbReference>
<dbReference type="Proteomes" id="UP000075526">
    <property type="component" value="Unassembled WGS sequence"/>
</dbReference>
<evidence type="ECO:0000256" key="2">
    <source>
        <dbReference type="ARBA" id="ARBA00022559"/>
    </source>
</evidence>
<reference evidence="5 6" key="1">
    <citation type="submission" date="2015-06" db="EMBL/GenBank/DDBJ databases">
        <title>Improved classification and identification of acetic acid bacteria using matrix-assisted laser desorption/ionization time-of-flight mass spectrometry; Gluconobacter nephelii and Gluconobacter uchimurae are later heterotypic synonyms of Gluconobacter japonicus and Gluconobacter oxydans, respectively.</title>
        <authorList>
            <person name="Li L."/>
            <person name="Cleenwerck I."/>
            <person name="De Vuyst L."/>
            <person name="Vandamme P."/>
        </authorList>
    </citation>
    <scope>NUCLEOTIDE SEQUENCE [LARGE SCALE GENOMIC DNA]</scope>
    <source>
        <strain evidence="5 6">LMG 1552</strain>
    </source>
</reference>
<dbReference type="CDD" id="cd00340">
    <property type="entry name" value="GSH_Peroxidase"/>
    <property type="match status" value="1"/>
</dbReference>
<dbReference type="RefSeq" id="WP_043550677.1">
    <property type="nucleotide sequence ID" value="NZ_JBDNJR010000010.1"/>
</dbReference>
<dbReference type="PATRIC" id="fig|178901.10.peg.1203"/>
<dbReference type="PIRSF" id="PIRSF000303">
    <property type="entry name" value="Glutathion_perox"/>
    <property type="match status" value="1"/>
</dbReference>
<evidence type="ECO:0000256" key="3">
    <source>
        <dbReference type="ARBA" id="ARBA00023002"/>
    </source>
</evidence>
<evidence type="ECO:0000313" key="6">
    <source>
        <dbReference type="Proteomes" id="UP000075526"/>
    </source>
</evidence>